<dbReference type="PANTHER" id="PTHR30346:SF17">
    <property type="entry name" value="LYSR FAMILY TRANSCRIPTIONAL REGULATOR"/>
    <property type="match status" value="1"/>
</dbReference>
<name>A0ABU1PD61_9BURK</name>
<evidence type="ECO:0000313" key="7">
    <source>
        <dbReference type="Proteomes" id="UP001260715"/>
    </source>
</evidence>
<dbReference type="PRINTS" id="PR00039">
    <property type="entry name" value="HTHLYSR"/>
</dbReference>
<dbReference type="GO" id="GO:0003677">
    <property type="term" value="F:DNA binding"/>
    <property type="evidence" value="ECO:0007669"/>
    <property type="project" value="UniProtKB-KW"/>
</dbReference>
<dbReference type="InterPro" id="IPR000847">
    <property type="entry name" value="LysR_HTH_N"/>
</dbReference>
<evidence type="ECO:0000259" key="5">
    <source>
        <dbReference type="PROSITE" id="PS50931"/>
    </source>
</evidence>
<keyword evidence="4" id="KW-0804">Transcription</keyword>
<evidence type="ECO:0000256" key="4">
    <source>
        <dbReference type="ARBA" id="ARBA00023163"/>
    </source>
</evidence>
<gene>
    <name evidence="6" type="ORF">J2W50_001516</name>
</gene>
<dbReference type="Gene3D" id="1.10.10.10">
    <property type="entry name" value="Winged helix-like DNA-binding domain superfamily/Winged helix DNA-binding domain"/>
    <property type="match status" value="1"/>
</dbReference>
<dbReference type="InterPro" id="IPR036388">
    <property type="entry name" value="WH-like_DNA-bd_sf"/>
</dbReference>
<comment type="similarity">
    <text evidence="1">Belongs to the LysR transcriptional regulatory family.</text>
</comment>
<dbReference type="Proteomes" id="UP001260715">
    <property type="component" value="Unassembled WGS sequence"/>
</dbReference>
<keyword evidence="3 6" id="KW-0238">DNA-binding</keyword>
<dbReference type="PANTHER" id="PTHR30346">
    <property type="entry name" value="TRANSCRIPTIONAL DUAL REGULATOR HCAR-RELATED"/>
    <property type="match status" value="1"/>
</dbReference>
<dbReference type="RefSeq" id="WP_102662263.1">
    <property type="nucleotide sequence ID" value="NZ_JAVDSJ010000002.1"/>
</dbReference>
<comment type="caution">
    <text evidence="6">The sequence shown here is derived from an EMBL/GenBank/DDBJ whole genome shotgun (WGS) entry which is preliminary data.</text>
</comment>
<dbReference type="InterPro" id="IPR036390">
    <property type="entry name" value="WH_DNA-bd_sf"/>
</dbReference>
<sequence length="304" mass="33186">MDLRHLRYFLTVAEELHFARAAELLGIAPPTLSVQIQELERQLQVQLFARTKRSVSLTSAGRDFVEQARAVLARFDQAIDVGRRAGRGELGRVEIGYVGSAVFGGILQQQISAFRRQWPQATVHAREWPMAQLSDALEEGKVDIAFLRMPVPLGGTLQSQVLLRDRFCLALPADHALASPGAAVRSRALAGESFILPEQELGSREVWRRGGFEPRSMSRPGGLLAVLAEVSVGAGVAVVPGVLTTVVQLPNVCYRPLAGSAIVSEVAAIFRRHERAPAVRNMIAAIRTSKPLQVHGPLNTSRNW</sequence>
<protein>
    <submittedName>
        <fullName evidence="6">DNA-binding transcriptional LysR family regulator</fullName>
    </submittedName>
</protein>
<evidence type="ECO:0000256" key="2">
    <source>
        <dbReference type="ARBA" id="ARBA00023015"/>
    </source>
</evidence>
<dbReference type="SUPFAM" id="SSF53850">
    <property type="entry name" value="Periplasmic binding protein-like II"/>
    <property type="match status" value="1"/>
</dbReference>
<organism evidence="6 7">
    <name type="scientific">Herbaspirillum frisingense</name>
    <dbReference type="NCBI Taxonomy" id="92645"/>
    <lineage>
        <taxon>Bacteria</taxon>
        <taxon>Pseudomonadati</taxon>
        <taxon>Pseudomonadota</taxon>
        <taxon>Betaproteobacteria</taxon>
        <taxon>Burkholderiales</taxon>
        <taxon>Oxalobacteraceae</taxon>
        <taxon>Herbaspirillum</taxon>
    </lineage>
</organism>
<accession>A0ABU1PD61</accession>
<keyword evidence="7" id="KW-1185">Reference proteome</keyword>
<dbReference type="Pfam" id="PF03466">
    <property type="entry name" value="LysR_substrate"/>
    <property type="match status" value="1"/>
</dbReference>
<keyword evidence="2" id="KW-0805">Transcription regulation</keyword>
<dbReference type="InterPro" id="IPR005119">
    <property type="entry name" value="LysR_subst-bd"/>
</dbReference>
<feature type="domain" description="HTH lysR-type" evidence="5">
    <location>
        <begin position="1"/>
        <end position="58"/>
    </location>
</feature>
<dbReference type="Pfam" id="PF00126">
    <property type="entry name" value="HTH_1"/>
    <property type="match status" value="1"/>
</dbReference>
<evidence type="ECO:0000256" key="3">
    <source>
        <dbReference type="ARBA" id="ARBA00023125"/>
    </source>
</evidence>
<evidence type="ECO:0000256" key="1">
    <source>
        <dbReference type="ARBA" id="ARBA00009437"/>
    </source>
</evidence>
<dbReference type="SUPFAM" id="SSF46785">
    <property type="entry name" value="Winged helix' DNA-binding domain"/>
    <property type="match status" value="1"/>
</dbReference>
<dbReference type="Gene3D" id="3.40.190.10">
    <property type="entry name" value="Periplasmic binding protein-like II"/>
    <property type="match status" value="2"/>
</dbReference>
<dbReference type="CDD" id="cd08414">
    <property type="entry name" value="PBP2_LTTR_aromatics_like"/>
    <property type="match status" value="1"/>
</dbReference>
<evidence type="ECO:0000313" key="6">
    <source>
        <dbReference type="EMBL" id="MDR6583318.1"/>
    </source>
</evidence>
<dbReference type="PROSITE" id="PS50931">
    <property type="entry name" value="HTH_LYSR"/>
    <property type="match status" value="1"/>
</dbReference>
<dbReference type="EMBL" id="JAVDSJ010000002">
    <property type="protein sequence ID" value="MDR6583318.1"/>
    <property type="molecule type" value="Genomic_DNA"/>
</dbReference>
<proteinExistence type="inferred from homology"/>
<reference evidence="6 7" key="1">
    <citation type="submission" date="2023-07" db="EMBL/GenBank/DDBJ databases">
        <title>Sorghum-associated microbial communities from plants grown in Nebraska, USA.</title>
        <authorList>
            <person name="Schachtman D."/>
        </authorList>
    </citation>
    <scope>NUCLEOTIDE SEQUENCE [LARGE SCALE GENOMIC DNA]</scope>
    <source>
        <strain evidence="6 7">596</strain>
    </source>
</reference>